<evidence type="ECO:0000313" key="2">
    <source>
        <dbReference type="EMBL" id="TNC73802.1"/>
    </source>
</evidence>
<dbReference type="Gene3D" id="3.90.550.10">
    <property type="entry name" value="Spore Coat Polysaccharide Biosynthesis Protein SpsA, Chain A"/>
    <property type="match status" value="1"/>
</dbReference>
<dbReference type="Proteomes" id="UP000305709">
    <property type="component" value="Unassembled WGS sequence"/>
</dbReference>
<dbReference type="EMBL" id="VDFV01000003">
    <property type="protein sequence ID" value="TNC73802.1"/>
    <property type="molecule type" value="Genomic_DNA"/>
</dbReference>
<evidence type="ECO:0000259" key="1">
    <source>
        <dbReference type="Pfam" id="PF00535"/>
    </source>
</evidence>
<organism evidence="2 3">
    <name type="scientific">Rubellimicrobium roseum</name>
    <dbReference type="NCBI Taxonomy" id="687525"/>
    <lineage>
        <taxon>Bacteria</taxon>
        <taxon>Pseudomonadati</taxon>
        <taxon>Pseudomonadota</taxon>
        <taxon>Alphaproteobacteria</taxon>
        <taxon>Rhodobacterales</taxon>
        <taxon>Roseobacteraceae</taxon>
        <taxon>Rubellimicrobium</taxon>
    </lineage>
</organism>
<dbReference type="InterPro" id="IPR029044">
    <property type="entry name" value="Nucleotide-diphossugar_trans"/>
</dbReference>
<evidence type="ECO:0000313" key="3">
    <source>
        <dbReference type="Proteomes" id="UP000305709"/>
    </source>
</evidence>
<protein>
    <submittedName>
        <fullName evidence="2">Glycosyltransferase family 2 protein</fullName>
    </submittedName>
</protein>
<comment type="caution">
    <text evidence="2">The sequence shown here is derived from an EMBL/GenBank/DDBJ whole genome shotgun (WGS) entry which is preliminary data.</text>
</comment>
<feature type="domain" description="Glycosyltransferase 2-like" evidence="1">
    <location>
        <begin position="9"/>
        <end position="125"/>
    </location>
</feature>
<proteinExistence type="predicted"/>
<dbReference type="SUPFAM" id="SSF53448">
    <property type="entry name" value="Nucleotide-diphospho-sugar transferases"/>
    <property type="match status" value="1"/>
</dbReference>
<accession>A0A5C4NI65</accession>
<dbReference type="CDD" id="cd00761">
    <property type="entry name" value="Glyco_tranf_GTA_type"/>
    <property type="match status" value="1"/>
</dbReference>
<keyword evidence="2" id="KW-0808">Transferase</keyword>
<name>A0A5C4NI65_9RHOB</name>
<dbReference type="AlphaFoldDB" id="A0A5C4NI65"/>
<dbReference type="OrthoDB" id="9802649at2"/>
<sequence length="251" mass="27211">MIVTVPLFSVVIPFRNAASTLPATLASLRRQTLEDWEALVVNDGSTDRGAALVVDLARQDPRLRLIDEGGVAARGAAATRNLGIQASRGRYVAFLDADDLWRPTKLERQAEAFAAGAPMVFSSYQRMDGDGRALGVVPAAARVAWEDALGGNPIGCLTAAYDTDRFGRAEMPLLPMHEDYAFWLALLRDGAVAWGLPEVLADYRVRPGSVSANKVRGAAAVWRILGAEGVRPAERVLHFSRYVRTGLARRL</sequence>
<reference evidence="2 3" key="1">
    <citation type="submission" date="2019-06" db="EMBL/GenBank/DDBJ databases">
        <authorList>
            <person name="Jiang L."/>
        </authorList>
    </citation>
    <scope>NUCLEOTIDE SEQUENCE [LARGE SCALE GENOMIC DNA]</scope>
    <source>
        <strain evidence="2 3">YIM 48858</strain>
    </source>
</reference>
<dbReference type="PANTHER" id="PTHR43685:SF2">
    <property type="entry name" value="GLYCOSYLTRANSFERASE 2-LIKE DOMAIN-CONTAINING PROTEIN"/>
    <property type="match status" value="1"/>
</dbReference>
<dbReference type="InterPro" id="IPR050834">
    <property type="entry name" value="Glycosyltransf_2"/>
</dbReference>
<keyword evidence="3" id="KW-1185">Reference proteome</keyword>
<dbReference type="Pfam" id="PF00535">
    <property type="entry name" value="Glycos_transf_2"/>
    <property type="match status" value="1"/>
</dbReference>
<dbReference type="InterPro" id="IPR001173">
    <property type="entry name" value="Glyco_trans_2-like"/>
</dbReference>
<gene>
    <name evidence="2" type="ORF">FHG71_04830</name>
</gene>
<dbReference type="GO" id="GO:0016740">
    <property type="term" value="F:transferase activity"/>
    <property type="evidence" value="ECO:0007669"/>
    <property type="project" value="UniProtKB-KW"/>
</dbReference>
<dbReference type="PANTHER" id="PTHR43685">
    <property type="entry name" value="GLYCOSYLTRANSFERASE"/>
    <property type="match status" value="1"/>
</dbReference>